<dbReference type="HOGENOM" id="CLU_001570_2_1_1"/>
<comment type="cofactor">
    <cofactor evidence="1 13">
        <name>heme</name>
        <dbReference type="ChEBI" id="CHEBI:30413"/>
    </cofactor>
</comment>
<dbReference type="SUPFAM" id="SSF48264">
    <property type="entry name" value="Cytochrome P450"/>
    <property type="match status" value="1"/>
</dbReference>
<dbReference type="GO" id="GO:0005506">
    <property type="term" value="F:iron ion binding"/>
    <property type="evidence" value="ECO:0007669"/>
    <property type="project" value="InterPro"/>
</dbReference>
<evidence type="ECO:0000313" key="15">
    <source>
        <dbReference type="Proteomes" id="UP000054248"/>
    </source>
</evidence>
<evidence type="ECO:0000256" key="12">
    <source>
        <dbReference type="ARBA" id="ARBA00023136"/>
    </source>
</evidence>
<proteinExistence type="inferred from homology"/>
<dbReference type="GO" id="GO:0016705">
    <property type="term" value="F:oxidoreductase activity, acting on paired donors, with incorporation or reduction of molecular oxygen"/>
    <property type="evidence" value="ECO:0007669"/>
    <property type="project" value="InterPro"/>
</dbReference>
<keyword evidence="7 13" id="KW-0479">Metal-binding</keyword>
<comment type="subcellular location">
    <subcellularLocation>
        <location evidence="2">Membrane</location>
    </subcellularLocation>
</comment>
<comment type="pathway">
    <text evidence="3">Secondary metabolite biosynthesis.</text>
</comment>
<dbReference type="GO" id="GO:0020037">
    <property type="term" value="F:heme binding"/>
    <property type="evidence" value="ECO:0007669"/>
    <property type="project" value="InterPro"/>
</dbReference>
<dbReference type="PRINTS" id="PR00385">
    <property type="entry name" value="P450"/>
</dbReference>
<evidence type="ECO:0000256" key="5">
    <source>
        <dbReference type="ARBA" id="ARBA00022617"/>
    </source>
</evidence>
<evidence type="ECO:0008006" key="16">
    <source>
        <dbReference type="Google" id="ProtNLM"/>
    </source>
</evidence>
<protein>
    <recommendedName>
        <fullName evidence="16">Cytochrome P450</fullName>
    </recommendedName>
</protein>
<evidence type="ECO:0000256" key="11">
    <source>
        <dbReference type="ARBA" id="ARBA00023033"/>
    </source>
</evidence>
<feature type="binding site" description="axial binding residue" evidence="13">
    <location>
        <position position="459"/>
    </location>
    <ligand>
        <name>heme</name>
        <dbReference type="ChEBI" id="CHEBI:30413"/>
    </ligand>
    <ligandPart>
        <name>Fe</name>
        <dbReference type="ChEBI" id="CHEBI:18248"/>
    </ligandPart>
</feature>
<evidence type="ECO:0000256" key="6">
    <source>
        <dbReference type="ARBA" id="ARBA00022692"/>
    </source>
</evidence>
<dbReference type="STRING" id="1051891.A0A0C3M079"/>
<dbReference type="InterPro" id="IPR001128">
    <property type="entry name" value="Cyt_P450"/>
</dbReference>
<dbReference type="PRINTS" id="PR00463">
    <property type="entry name" value="EP450I"/>
</dbReference>
<gene>
    <name evidence="14" type="ORF">M407DRAFT_73815</name>
</gene>
<keyword evidence="6" id="KW-0812">Transmembrane</keyword>
<dbReference type="OrthoDB" id="2789670at2759"/>
<evidence type="ECO:0000256" key="9">
    <source>
        <dbReference type="ARBA" id="ARBA00023002"/>
    </source>
</evidence>
<dbReference type="EMBL" id="KN823015">
    <property type="protein sequence ID" value="KIO27047.1"/>
    <property type="molecule type" value="Genomic_DNA"/>
</dbReference>
<dbReference type="InterPro" id="IPR036396">
    <property type="entry name" value="Cyt_P450_sf"/>
</dbReference>
<keyword evidence="5 13" id="KW-0349">Heme</keyword>
<dbReference type="GO" id="GO:0004497">
    <property type="term" value="F:monooxygenase activity"/>
    <property type="evidence" value="ECO:0007669"/>
    <property type="project" value="UniProtKB-KW"/>
</dbReference>
<keyword evidence="15" id="KW-1185">Reference proteome</keyword>
<evidence type="ECO:0000313" key="14">
    <source>
        <dbReference type="EMBL" id="KIO27047.1"/>
    </source>
</evidence>
<evidence type="ECO:0000256" key="1">
    <source>
        <dbReference type="ARBA" id="ARBA00001971"/>
    </source>
</evidence>
<sequence length="571" mass="64261">MDAVPPRTVAALAAALSTAWVIYRVLSIGQREADLPPGPKTVPVLGNLLDFPKVNAHEAFSKWARIYGDIFSFKVGSSNLIVLTSPQAVKEVLDKQSAVTSDRPPMYIADVITDGNHLPFVRQGPTWKVLRRTVRDILSPQACARHSQMQIAESARLMYDLLRQPNDHYLHYQRYALSVIMSVTFGQSAPSLSSPSTQTFIKNAHDFNHIMGPGSTPPLDLVPMLKYIPENIPWWVPLPTSVKETLRASWKGVCRDLRARHKLYYSRLLKPCQERAKEGLENRSFMQSVYEKQDENGMTDQMTLLLGQAILETGSDTSGAYLQNATLLLAAHPEVQRKAQEELDRVVGTERSPRLEDMDQLPYIRAIIEEVHRMRPVAPMAIPHHSTSYTSYRNYSIPANTMLIPNLYGIFSSPLTYDSPEKFDPDRYLRHPLGIGEKVDPKNNANLKDFVYGFGKRSCPGIILAKNTISINISNLLWGFDILKKTCPDGKPMELDLDATKPQLVLVTPPFPADIRPRSRKHAEIITQNFIDSTPVCLPFEQELSLEDTKFIQDLRDEAARKLKVLATGHT</sequence>
<dbReference type="InterPro" id="IPR002401">
    <property type="entry name" value="Cyt_P450_E_grp-I"/>
</dbReference>
<reference evidence="14 15" key="1">
    <citation type="submission" date="2014-04" db="EMBL/GenBank/DDBJ databases">
        <authorList>
            <consortium name="DOE Joint Genome Institute"/>
            <person name="Kuo A."/>
            <person name="Girlanda M."/>
            <person name="Perotto S."/>
            <person name="Kohler A."/>
            <person name="Nagy L.G."/>
            <person name="Floudas D."/>
            <person name="Copeland A."/>
            <person name="Barry K.W."/>
            <person name="Cichocki N."/>
            <person name="Veneault-Fourrey C."/>
            <person name="LaButti K."/>
            <person name="Lindquist E.A."/>
            <person name="Lipzen A."/>
            <person name="Lundell T."/>
            <person name="Morin E."/>
            <person name="Murat C."/>
            <person name="Sun H."/>
            <person name="Tunlid A."/>
            <person name="Henrissat B."/>
            <person name="Grigoriev I.V."/>
            <person name="Hibbett D.S."/>
            <person name="Martin F."/>
            <person name="Nordberg H.P."/>
            <person name="Cantor M.N."/>
            <person name="Hua S.X."/>
        </authorList>
    </citation>
    <scope>NUCLEOTIDE SEQUENCE [LARGE SCALE GENOMIC DNA]</scope>
    <source>
        <strain evidence="14 15">MUT 4182</strain>
    </source>
</reference>
<keyword evidence="12" id="KW-0472">Membrane</keyword>
<evidence type="ECO:0000256" key="3">
    <source>
        <dbReference type="ARBA" id="ARBA00005179"/>
    </source>
</evidence>
<dbReference type="Proteomes" id="UP000054248">
    <property type="component" value="Unassembled WGS sequence"/>
</dbReference>
<keyword evidence="10 13" id="KW-0408">Iron</keyword>
<keyword evidence="8" id="KW-1133">Transmembrane helix</keyword>
<evidence type="ECO:0000256" key="2">
    <source>
        <dbReference type="ARBA" id="ARBA00004370"/>
    </source>
</evidence>
<accession>A0A0C3M079</accession>
<dbReference type="Pfam" id="PF00067">
    <property type="entry name" value="p450"/>
    <property type="match status" value="1"/>
</dbReference>
<dbReference type="GO" id="GO:0016020">
    <property type="term" value="C:membrane"/>
    <property type="evidence" value="ECO:0007669"/>
    <property type="project" value="UniProtKB-SubCell"/>
</dbReference>
<organism evidence="14 15">
    <name type="scientific">Tulasnella calospora MUT 4182</name>
    <dbReference type="NCBI Taxonomy" id="1051891"/>
    <lineage>
        <taxon>Eukaryota</taxon>
        <taxon>Fungi</taxon>
        <taxon>Dikarya</taxon>
        <taxon>Basidiomycota</taxon>
        <taxon>Agaricomycotina</taxon>
        <taxon>Agaricomycetes</taxon>
        <taxon>Cantharellales</taxon>
        <taxon>Tulasnellaceae</taxon>
        <taxon>Tulasnella</taxon>
    </lineage>
</organism>
<evidence type="ECO:0000256" key="8">
    <source>
        <dbReference type="ARBA" id="ARBA00022989"/>
    </source>
</evidence>
<reference evidence="15" key="2">
    <citation type="submission" date="2015-01" db="EMBL/GenBank/DDBJ databases">
        <title>Evolutionary Origins and Diversification of the Mycorrhizal Mutualists.</title>
        <authorList>
            <consortium name="DOE Joint Genome Institute"/>
            <consortium name="Mycorrhizal Genomics Consortium"/>
            <person name="Kohler A."/>
            <person name="Kuo A."/>
            <person name="Nagy L.G."/>
            <person name="Floudas D."/>
            <person name="Copeland A."/>
            <person name="Barry K.W."/>
            <person name="Cichocki N."/>
            <person name="Veneault-Fourrey C."/>
            <person name="LaButti K."/>
            <person name="Lindquist E.A."/>
            <person name="Lipzen A."/>
            <person name="Lundell T."/>
            <person name="Morin E."/>
            <person name="Murat C."/>
            <person name="Riley R."/>
            <person name="Ohm R."/>
            <person name="Sun H."/>
            <person name="Tunlid A."/>
            <person name="Henrissat B."/>
            <person name="Grigoriev I.V."/>
            <person name="Hibbett D.S."/>
            <person name="Martin F."/>
        </authorList>
    </citation>
    <scope>NUCLEOTIDE SEQUENCE [LARGE SCALE GENOMIC DNA]</scope>
    <source>
        <strain evidence="15">MUT 4182</strain>
    </source>
</reference>
<evidence type="ECO:0000256" key="13">
    <source>
        <dbReference type="PIRSR" id="PIRSR602401-1"/>
    </source>
</evidence>
<keyword evidence="9" id="KW-0560">Oxidoreductase</keyword>
<evidence type="ECO:0000256" key="7">
    <source>
        <dbReference type="ARBA" id="ARBA00022723"/>
    </source>
</evidence>
<dbReference type="PANTHER" id="PTHR46300:SF2">
    <property type="entry name" value="CYTOCHROME P450 MONOOXYGENASE ALNH-RELATED"/>
    <property type="match status" value="1"/>
</dbReference>
<dbReference type="InterPro" id="IPR050364">
    <property type="entry name" value="Cytochrome_P450_fung"/>
</dbReference>
<dbReference type="AlphaFoldDB" id="A0A0C3M079"/>
<dbReference type="Gene3D" id="1.10.630.10">
    <property type="entry name" value="Cytochrome P450"/>
    <property type="match status" value="1"/>
</dbReference>
<keyword evidence="11" id="KW-0503">Monooxygenase</keyword>
<dbReference type="PANTHER" id="PTHR46300">
    <property type="entry name" value="P450, PUTATIVE (EUROFUNG)-RELATED-RELATED"/>
    <property type="match status" value="1"/>
</dbReference>
<evidence type="ECO:0000256" key="4">
    <source>
        <dbReference type="ARBA" id="ARBA00010617"/>
    </source>
</evidence>
<name>A0A0C3M079_9AGAM</name>
<evidence type="ECO:0000256" key="10">
    <source>
        <dbReference type="ARBA" id="ARBA00023004"/>
    </source>
</evidence>
<dbReference type="CDD" id="cd11065">
    <property type="entry name" value="CYP64-like"/>
    <property type="match status" value="1"/>
</dbReference>
<comment type="similarity">
    <text evidence="4">Belongs to the cytochrome P450 family.</text>
</comment>